<dbReference type="SUPFAM" id="SSF52540">
    <property type="entry name" value="P-loop containing nucleoside triphosphate hydrolases"/>
    <property type="match status" value="1"/>
</dbReference>
<dbReference type="EMBL" id="SRYR01000008">
    <property type="protein sequence ID" value="TGY41370.1"/>
    <property type="molecule type" value="Genomic_DNA"/>
</dbReference>
<dbReference type="PROSITE" id="PS00211">
    <property type="entry name" value="ABC_TRANSPORTER_1"/>
    <property type="match status" value="1"/>
</dbReference>
<sequence length="324" mass="36791">MKEEPLIEIKNLKKYFTVKKSIINKENKVIRAVDGVSFYINKGETFGLVGESGCGKSTLGRTITRLYDVTEGEVIFNGTNIADIKKRDMKKFYSKIQTIFQDPYSSLNPYMTVKELIEEPLKLHTNLSKSERENKIDEILKLVGLKKSDKNKFSYEFSGGQCQRIGIARAISTEPEFILCDEPISALDVSIQAQVVNMLEDLQEKLGLTYLFVAHDLSMVRHISDRIGVMYLGKIVEIAESEELYENPLHPYTKGLISSIPIADPIETRKSEIEIIKGDLPSSINIPSGCRFHTRCPYATEKCRQVEPEMKEISDNHQVACHLY</sequence>
<dbReference type="CDD" id="cd03257">
    <property type="entry name" value="ABC_NikE_OppD_transporters"/>
    <property type="match status" value="1"/>
</dbReference>
<dbReference type="NCBIfam" id="TIGR01727">
    <property type="entry name" value="oligo_HPY"/>
    <property type="match status" value="1"/>
</dbReference>
<dbReference type="PROSITE" id="PS50893">
    <property type="entry name" value="ABC_TRANSPORTER_2"/>
    <property type="match status" value="1"/>
</dbReference>
<comment type="similarity">
    <text evidence="1">Belongs to the ABC transporter superfamily.</text>
</comment>
<dbReference type="InterPro" id="IPR027417">
    <property type="entry name" value="P-loop_NTPase"/>
</dbReference>
<dbReference type="GO" id="GO:0015833">
    <property type="term" value="P:peptide transport"/>
    <property type="evidence" value="ECO:0007669"/>
    <property type="project" value="InterPro"/>
</dbReference>
<dbReference type="GO" id="GO:0005524">
    <property type="term" value="F:ATP binding"/>
    <property type="evidence" value="ECO:0007669"/>
    <property type="project" value="UniProtKB-KW"/>
</dbReference>
<feature type="domain" description="ABC transporter" evidence="5">
    <location>
        <begin position="7"/>
        <end position="257"/>
    </location>
</feature>
<dbReference type="PANTHER" id="PTHR43776">
    <property type="entry name" value="TRANSPORT ATP-BINDING PROTEIN"/>
    <property type="match status" value="1"/>
</dbReference>
<dbReference type="InterPro" id="IPR050319">
    <property type="entry name" value="ABC_transp_ATP-bind"/>
</dbReference>
<dbReference type="InterPro" id="IPR003439">
    <property type="entry name" value="ABC_transporter-like_ATP-bd"/>
</dbReference>
<dbReference type="InterPro" id="IPR017871">
    <property type="entry name" value="ABC_transporter-like_CS"/>
</dbReference>
<dbReference type="Gene3D" id="3.40.50.300">
    <property type="entry name" value="P-loop containing nucleotide triphosphate hydrolases"/>
    <property type="match status" value="1"/>
</dbReference>
<dbReference type="FunFam" id="3.40.50.300:FF:000016">
    <property type="entry name" value="Oligopeptide ABC transporter ATP-binding component"/>
    <property type="match status" value="1"/>
</dbReference>
<gene>
    <name evidence="6" type="ORF">E5347_12880</name>
</gene>
<reference evidence="6 7" key="1">
    <citation type="submission" date="2019-04" db="EMBL/GenBank/DDBJ databases">
        <title>Microbes associate with the intestines of laboratory mice.</title>
        <authorList>
            <person name="Navarre W."/>
            <person name="Wong E."/>
            <person name="Huang K."/>
            <person name="Tropini C."/>
            <person name="Ng K."/>
            <person name="Yu B."/>
        </authorList>
    </citation>
    <scope>NUCLEOTIDE SEQUENCE [LARGE SCALE GENOMIC DNA]</scope>
    <source>
        <strain evidence="6 7">NM50_B9-20</strain>
    </source>
</reference>
<dbReference type="AlphaFoldDB" id="A0A4V3RKV6"/>
<evidence type="ECO:0000259" key="5">
    <source>
        <dbReference type="PROSITE" id="PS50893"/>
    </source>
</evidence>
<dbReference type="OrthoDB" id="9806285at2"/>
<dbReference type="RefSeq" id="WP_136007636.1">
    <property type="nucleotide sequence ID" value="NZ_SRYR01000008.1"/>
</dbReference>
<organism evidence="6 7">
    <name type="scientific">Clostridium sartagoforme</name>
    <dbReference type="NCBI Taxonomy" id="84031"/>
    <lineage>
        <taxon>Bacteria</taxon>
        <taxon>Bacillati</taxon>
        <taxon>Bacillota</taxon>
        <taxon>Clostridia</taxon>
        <taxon>Eubacteriales</taxon>
        <taxon>Clostridiaceae</taxon>
        <taxon>Clostridium</taxon>
    </lineage>
</organism>
<dbReference type="PANTHER" id="PTHR43776:SF7">
    <property type="entry name" value="D,D-DIPEPTIDE TRANSPORT ATP-BINDING PROTEIN DDPF-RELATED"/>
    <property type="match status" value="1"/>
</dbReference>
<keyword evidence="3" id="KW-0547">Nucleotide-binding</keyword>
<evidence type="ECO:0000313" key="6">
    <source>
        <dbReference type="EMBL" id="TGY41370.1"/>
    </source>
</evidence>
<keyword evidence="2" id="KW-0813">Transport</keyword>
<evidence type="ECO:0000256" key="2">
    <source>
        <dbReference type="ARBA" id="ARBA00022448"/>
    </source>
</evidence>
<dbReference type="Proteomes" id="UP000306888">
    <property type="component" value="Unassembled WGS sequence"/>
</dbReference>
<keyword evidence="4 6" id="KW-0067">ATP-binding</keyword>
<name>A0A4V3RKV6_9CLOT</name>
<accession>A0A4V3RKV6</accession>
<evidence type="ECO:0000256" key="1">
    <source>
        <dbReference type="ARBA" id="ARBA00005417"/>
    </source>
</evidence>
<dbReference type="GO" id="GO:0055085">
    <property type="term" value="P:transmembrane transport"/>
    <property type="evidence" value="ECO:0007669"/>
    <property type="project" value="UniProtKB-ARBA"/>
</dbReference>
<dbReference type="InterPro" id="IPR003593">
    <property type="entry name" value="AAA+_ATPase"/>
</dbReference>
<proteinExistence type="inferred from homology"/>
<dbReference type="GO" id="GO:0016887">
    <property type="term" value="F:ATP hydrolysis activity"/>
    <property type="evidence" value="ECO:0007669"/>
    <property type="project" value="InterPro"/>
</dbReference>
<dbReference type="SMART" id="SM00382">
    <property type="entry name" value="AAA"/>
    <property type="match status" value="1"/>
</dbReference>
<protein>
    <submittedName>
        <fullName evidence="6">ATP-binding cassette domain-containing protein</fullName>
    </submittedName>
</protein>
<dbReference type="Pfam" id="PF08352">
    <property type="entry name" value="oligo_HPY"/>
    <property type="match status" value="1"/>
</dbReference>
<keyword evidence="7" id="KW-1185">Reference proteome</keyword>
<evidence type="ECO:0000256" key="4">
    <source>
        <dbReference type="ARBA" id="ARBA00022840"/>
    </source>
</evidence>
<dbReference type="Pfam" id="PF00005">
    <property type="entry name" value="ABC_tran"/>
    <property type="match status" value="1"/>
</dbReference>
<dbReference type="InterPro" id="IPR013563">
    <property type="entry name" value="Oligopep_ABC_C"/>
</dbReference>
<evidence type="ECO:0000313" key="7">
    <source>
        <dbReference type="Proteomes" id="UP000306888"/>
    </source>
</evidence>
<comment type="caution">
    <text evidence="6">The sequence shown here is derived from an EMBL/GenBank/DDBJ whole genome shotgun (WGS) entry which is preliminary data.</text>
</comment>
<evidence type="ECO:0000256" key="3">
    <source>
        <dbReference type="ARBA" id="ARBA00022741"/>
    </source>
</evidence>